<evidence type="ECO:0000313" key="7">
    <source>
        <dbReference type="Proteomes" id="UP000316096"/>
    </source>
</evidence>
<dbReference type="SFLD" id="SFLDG01386">
    <property type="entry name" value="main_SPASM_domain-containing"/>
    <property type="match status" value="1"/>
</dbReference>
<dbReference type="PANTHER" id="PTHR43273:SF8">
    <property type="entry name" value="RADICAL SAM DOMAIN PROTEIN"/>
    <property type="match status" value="1"/>
</dbReference>
<dbReference type="SUPFAM" id="SSF102114">
    <property type="entry name" value="Radical SAM enzymes"/>
    <property type="match status" value="1"/>
</dbReference>
<accession>A0A543CPS2</accession>
<evidence type="ECO:0000256" key="2">
    <source>
        <dbReference type="ARBA" id="ARBA00022723"/>
    </source>
</evidence>
<dbReference type="Gene3D" id="3.20.20.70">
    <property type="entry name" value="Aldolase class I"/>
    <property type="match status" value="1"/>
</dbReference>
<dbReference type="GO" id="GO:0046872">
    <property type="term" value="F:metal ion binding"/>
    <property type="evidence" value="ECO:0007669"/>
    <property type="project" value="UniProtKB-KW"/>
</dbReference>
<gene>
    <name evidence="6" type="ORF">FB559_4752</name>
</gene>
<dbReference type="GO" id="GO:0016491">
    <property type="term" value="F:oxidoreductase activity"/>
    <property type="evidence" value="ECO:0007669"/>
    <property type="project" value="InterPro"/>
</dbReference>
<dbReference type="InterPro" id="IPR013785">
    <property type="entry name" value="Aldolase_TIM"/>
</dbReference>
<keyword evidence="3" id="KW-0408">Iron</keyword>
<dbReference type="InterPro" id="IPR023867">
    <property type="entry name" value="Sulphatase_maturase_rSAM"/>
</dbReference>
<dbReference type="OrthoDB" id="9782387at2"/>
<feature type="domain" description="Radical SAM core" evidence="5">
    <location>
        <begin position="28"/>
        <end position="261"/>
    </location>
</feature>
<keyword evidence="7" id="KW-1185">Reference proteome</keyword>
<comment type="caution">
    <text evidence="6">The sequence shown here is derived from an EMBL/GenBank/DDBJ whole genome shotgun (WGS) entry which is preliminary data.</text>
</comment>
<dbReference type="SFLD" id="SFLDG01067">
    <property type="entry name" value="SPASM/twitch_domain_containing"/>
    <property type="match status" value="1"/>
</dbReference>
<name>A0A543CPS2_9ACTN</name>
<keyword evidence="2" id="KW-0479">Metal-binding</keyword>
<evidence type="ECO:0000256" key="1">
    <source>
        <dbReference type="ARBA" id="ARBA00022691"/>
    </source>
</evidence>
<dbReference type="EMBL" id="VFOZ01000001">
    <property type="protein sequence ID" value="TQL99096.1"/>
    <property type="molecule type" value="Genomic_DNA"/>
</dbReference>
<proteinExistence type="predicted"/>
<dbReference type="AlphaFoldDB" id="A0A543CPS2"/>
<dbReference type="PROSITE" id="PS51918">
    <property type="entry name" value="RADICAL_SAM"/>
    <property type="match status" value="1"/>
</dbReference>
<dbReference type="SFLD" id="SFLDG01072">
    <property type="entry name" value="dehydrogenase_like"/>
    <property type="match status" value="1"/>
</dbReference>
<reference evidence="6 7" key="1">
    <citation type="submission" date="2019-06" db="EMBL/GenBank/DDBJ databases">
        <title>Sequencing the genomes of 1000 actinobacteria strains.</title>
        <authorList>
            <person name="Klenk H.-P."/>
        </authorList>
    </citation>
    <scope>NUCLEOTIDE SEQUENCE [LARGE SCALE GENOMIC DNA]</scope>
    <source>
        <strain evidence="6 7">DSM 102200</strain>
    </source>
</reference>
<dbReference type="GO" id="GO:0051536">
    <property type="term" value="F:iron-sulfur cluster binding"/>
    <property type="evidence" value="ECO:0007669"/>
    <property type="project" value="UniProtKB-KW"/>
</dbReference>
<dbReference type="InterPro" id="IPR058240">
    <property type="entry name" value="rSAM_sf"/>
</dbReference>
<protein>
    <recommendedName>
        <fullName evidence="5">Radical SAM core domain-containing protein</fullName>
    </recommendedName>
</protein>
<keyword evidence="4" id="KW-0411">Iron-sulfur</keyword>
<evidence type="ECO:0000256" key="3">
    <source>
        <dbReference type="ARBA" id="ARBA00023004"/>
    </source>
</evidence>
<keyword evidence="1" id="KW-0949">S-adenosyl-L-methionine</keyword>
<evidence type="ECO:0000259" key="5">
    <source>
        <dbReference type="PROSITE" id="PS51918"/>
    </source>
</evidence>
<dbReference type="InterPro" id="IPR007197">
    <property type="entry name" value="rSAM"/>
</dbReference>
<sequence length="412" mass="44836">MAVNRGPSGTEWPATLDVGALLATGWRPTPFREFVVKIHSRCDLACDYCYMYEMADQRWRDQPYRMSPEIVDRVAARIGEHVQAHDLPSVELVLHGGEPLLAGPDLIAHAVRSVRRAAGPAVETGVSIQTNGVRLGAYLDLFDALDVRVGVSIDGDVSAHDRHRRHANGRGSHDAVARALDALGSARHRHLFGGLLCTVDVANPPVATYEALLSHAPPKIDFLLPHGNWSAPPPDREPGSAETPYADWLIAVFDRWYRAPRQDTEIRLFSEIIQLLLGGTSSSEAVGLSPVGVVVVETDGGIEQSDMLKSAYDGASVTGLHVLRNSFDDALALPSIAARQMGELALSSECRACGLRRVCGGGLYPHRYRAGDGFANPSVYCPDLFRLITHIRHEIAADLEGRRDTVSPEGRR</sequence>
<dbReference type="RefSeq" id="WP_141957642.1">
    <property type="nucleotide sequence ID" value="NZ_VFOZ01000001.1"/>
</dbReference>
<dbReference type="NCBIfam" id="TIGR04269">
    <property type="entry name" value="SAM_SPASM_FxsB"/>
    <property type="match status" value="1"/>
</dbReference>
<dbReference type="Proteomes" id="UP000316096">
    <property type="component" value="Unassembled WGS sequence"/>
</dbReference>
<organism evidence="6 7">
    <name type="scientific">Actinoallomurus bryophytorum</name>
    <dbReference type="NCBI Taxonomy" id="1490222"/>
    <lineage>
        <taxon>Bacteria</taxon>
        <taxon>Bacillati</taxon>
        <taxon>Actinomycetota</taxon>
        <taxon>Actinomycetes</taxon>
        <taxon>Streptosporangiales</taxon>
        <taxon>Thermomonosporaceae</taxon>
        <taxon>Actinoallomurus</taxon>
    </lineage>
</organism>
<dbReference type="SFLD" id="SFLDS00029">
    <property type="entry name" value="Radical_SAM"/>
    <property type="match status" value="1"/>
</dbReference>
<dbReference type="InterPro" id="IPR026335">
    <property type="entry name" value="rSAM_SPASM_FxsB"/>
</dbReference>
<evidence type="ECO:0000313" key="6">
    <source>
        <dbReference type="EMBL" id="TQL99096.1"/>
    </source>
</evidence>
<evidence type="ECO:0000256" key="4">
    <source>
        <dbReference type="ARBA" id="ARBA00023014"/>
    </source>
</evidence>
<dbReference type="Pfam" id="PF04055">
    <property type="entry name" value="Radical_SAM"/>
    <property type="match status" value="1"/>
</dbReference>
<dbReference type="PANTHER" id="PTHR43273">
    <property type="entry name" value="ANAEROBIC SULFATASE-MATURATING ENZYME HOMOLOG ASLB-RELATED"/>
    <property type="match status" value="1"/>
</dbReference>
<dbReference type="CDD" id="cd01335">
    <property type="entry name" value="Radical_SAM"/>
    <property type="match status" value="1"/>
</dbReference>